<feature type="compositionally biased region" description="Basic and acidic residues" evidence="1">
    <location>
        <begin position="10"/>
        <end position="26"/>
    </location>
</feature>
<dbReference type="EMBL" id="CAKMRJ010005412">
    <property type="protein sequence ID" value="CAH1440211.1"/>
    <property type="molecule type" value="Genomic_DNA"/>
</dbReference>
<dbReference type="AlphaFoldDB" id="A0AAU9NQS9"/>
<dbReference type="GO" id="GO:0016887">
    <property type="term" value="F:ATP hydrolysis activity"/>
    <property type="evidence" value="ECO:0007669"/>
    <property type="project" value="InterPro"/>
</dbReference>
<gene>
    <name evidence="4" type="ORF">LVIROSA_LOCUS26365</name>
</gene>
<evidence type="ECO:0000313" key="5">
    <source>
        <dbReference type="Proteomes" id="UP001157418"/>
    </source>
</evidence>
<protein>
    <recommendedName>
        <fullName evidence="6">ABC transporter domain-containing protein</fullName>
    </recommendedName>
</protein>
<dbReference type="Gene3D" id="3.40.50.300">
    <property type="entry name" value="P-loop containing nucleotide triphosphate hydrolases"/>
    <property type="match status" value="1"/>
</dbReference>
<evidence type="ECO:0000259" key="2">
    <source>
        <dbReference type="Pfam" id="PF00005"/>
    </source>
</evidence>
<dbReference type="Pfam" id="PF14510">
    <property type="entry name" value="ABC_trans_N"/>
    <property type="match status" value="1"/>
</dbReference>
<dbReference type="InterPro" id="IPR029481">
    <property type="entry name" value="ABC_trans_N"/>
</dbReference>
<proteinExistence type="predicted"/>
<name>A0AAU9NQS9_9ASTR</name>
<comment type="caution">
    <text evidence="4">The sequence shown here is derived from an EMBL/GenBank/DDBJ whole genome shotgun (WGS) entry which is preliminary data.</text>
</comment>
<dbReference type="PANTHER" id="PTHR48040">
    <property type="entry name" value="PLEIOTROPIC DRUG RESISTANCE PROTEIN 1-LIKE ISOFORM X1"/>
    <property type="match status" value="1"/>
</dbReference>
<feature type="region of interest" description="Disordered" evidence="1">
    <location>
        <begin position="1"/>
        <end position="26"/>
    </location>
</feature>
<dbReference type="InterPro" id="IPR003439">
    <property type="entry name" value="ABC_transporter-like_ATP-bd"/>
</dbReference>
<dbReference type="Pfam" id="PF00005">
    <property type="entry name" value="ABC_tran"/>
    <property type="match status" value="1"/>
</dbReference>
<feature type="domain" description="Pleiotropic ABC efflux transporter N-terminal" evidence="3">
    <location>
        <begin position="89"/>
        <end position="137"/>
    </location>
</feature>
<dbReference type="InterPro" id="IPR027417">
    <property type="entry name" value="P-loop_NTPase"/>
</dbReference>
<organism evidence="4 5">
    <name type="scientific">Lactuca virosa</name>
    <dbReference type="NCBI Taxonomy" id="75947"/>
    <lineage>
        <taxon>Eukaryota</taxon>
        <taxon>Viridiplantae</taxon>
        <taxon>Streptophyta</taxon>
        <taxon>Embryophyta</taxon>
        <taxon>Tracheophyta</taxon>
        <taxon>Spermatophyta</taxon>
        <taxon>Magnoliopsida</taxon>
        <taxon>eudicotyledons</taxon>
        <taxon>Gunneridae</taxon>
        <taxon>Pentapetalae</taxon>
        <taxon>asterids</taxon>
        <taxon>campanulids</taxon>
        <taxon>Asterales</taxon>
        <taxon>Asteraceae</taxon>
        <taxon>Cichorioideae</taxon>
        <taxon>Cichorieae</taxon>
        <taxon>Lactucinae</taxon>
        <taxon>Lactuca</taxon>
    </lineage>
</organism>
<keyword evidence="5" id="KW-1185">Reference proteome</keyword>
<dbReference type="SUPFAM" id="SSF52540">
    <property type="entry name" value="P-loop containing nucleoside triphosphate hydrolases"/>
    <property type="match status" value="1"/>
</dbReference>
<accession>A0AAU9NQS9</accession>
<dbReference type="GO" id="GO:0005524">
    <property type="term" value="F:ATP binding"/>
    <property type="evidence" value="ECO:0007669"/>
    <property type="project" value="InterPro"/>
</dbReference>
<dbReference type="Proteomes" id="UP001157418">
    <property type="component" value="Unassembled WGS sequence"/>
</dbReference>
<reference evidence="4 5" key="1">
    <citation type="submission" date="2022-01" db="EMBL/GenBank/DDBJ databases">
        <authorList>
            <person name="Xiong W."/>
            <person name="Schranz E."/>
        </authorList>
    </citation>
    <scope>NUCLEOTIDE SEQUENCE [LARGE SCALE GENOMIC DNA]</scope>
</reference>
<sequence>MEMEELYVSPDDHSRRSNHAEEDEHGLKRAALESLPTFDRLRTAFMESYATQDIENQQGDTVHKQVDVRDLGADDHQQIIDKLFKVVEVDNDRFLRELRERFHRVGITLPTVEVRFKNLTMKANCFVGNRSIPTLTNTLRNLADTVFGFLGIGLSKRGKITILDDVSGMIKPSRMTLLLGPPSSGKTTLLLALAGRANPGLTVEGNVTYNGHTLKEFVPQRTSSYISQIDVHVGEMTVKETLDFSARCQGVGSRYELLSELDMGEKQANVSPKPEATAMEGVEHNLITEYIIKILGLEICRDTVVGNQMIRGISGGQKKRLTTGNIT</sequence>
<evidence type="ECO:0008006" key="6">
    <source>
        <dbReference type="Google" id="ProtNLM"/>
    </source>
</evidence>
<evidence type="ECO:0000313" key="4">
    <source>
        <dbReference type="EMBL" id="CAH1440211.1"/>
    </source>
</evidence>
<evidence type="ECO:0000259" key="3">
    <source>
        <dbReference type="Pfam" id="PF14510"/>
    </source>
</evidence>
<feature type="domain" description="ABC transporter" evidence="2">
    <location>
        <begin position="163"/>
        <end position="321"/>
    </location>
</feature>
<dbReference type="PANTHER" id="PTHR48040:SF53">
    <property type="entry name" value="ABC TRANSPORTER G FAMILY MEMBER 35-LIKE"/>
    <property type="match status" value="1"/>
</dbReference>
<evidence type="ECO:0000256" key="1">
    <source>
        <dbReference type="SAM" id="MobiDB-lite"/>
    </source>
</evidence>